<feature type="non-terminal residue" evidence="2">
    <location>
        <position position="1"/>
    </location>
</feature>
<accession>A0A087TDY3</accession>
<proteinExistence type="predicted"/>
<sequence>EISLQLYKRISSVTDVVFVLTAVTLLLIFEIMKPFILGKDHTSVQNVQNPLFKKCISYVIME</sequence>
<keyword evidence="1" id="KW-0472">Membrane</keyword>
<evidence type="ECO:0000313" key="3">
    <source>
        <dbReference type="Proteomes" id="UP000054359"/>
    </source>
</evidence>
<organism evidence="2 3">
    <name type="scientific">Stegodyphus mimosarum</name>
    <name type="common">African social velvet spider</name>
    <dbReference type="NCBI Taxonomy" id="407821"/>
    <lineage>
        <taxon>Eukaryota</taxon>
        <taxon>Metazoa</taxon>
        <taxon>Ecdysozoa</taxon>
        <taxon>Arthropoda</taxon>
        <taxon>Chelicerata</taxon>
        <taxon>Arachnida</taxon>
        <taxon>Araneae</taxon>
        <taxon>Araneomorphae</taxon>
        <taxon>Entelegynae</taxon>
        <taxon>Eresoidea</taxon>
        <taxon>Eresidae</taxon>
        <taxon>Stegodyphus</taxon>
    </lineage>
</organism>
<feature type="transmembrane region" description="Helical" evidence="1">
    <location>
        <begin position="6"/>
        <end position="29"/>
    </location>
</feature>
<dbReference type="Proteomes" id="UP000054359">
    <property type="component" value="Unassembled WGS sequence"/>
</dbReference>
<keyword evidence="3" id="KW-1185">Reference proteome</keyword>
<dbReference type="EMBL" id="KK114785">
    <property type="protein sequence ID" value="KFM63322.1"/>
    <property type="molecule type" value="Genomic_DNA"/>
</dbReference>
<evidence type="ECO:0000256" key="1">
    <source>
        <dbReference type="SAM" id="Phobius"/>
    </source>
</evidence>
<feature type="non-terminal residue" evidence="2">
    <location>
        <position position="62"/>
    </location>
</feature>
<protein>
    <submittedName>
        <fullName evidence="2">Uncharacterized protein</fullName>
    </submittedName>
</protein>
<name>A0A087TDY3_STEMI</name>
<dbReference type="AlphaFoldDB" id="A0A087TDY3"/>
<gene>
    <name evidence="2" type="ORF">X975_03925</name>
</gene>
<reference evidence="2 3" key="1">
    <citation type="submission" date="2013-11" db="EMBL/GenBank/DDBJ databases">
        <title>Genome sequencing of Stegodyphus mimosarum.</title>
        <authorList>
            <person name="Bechsgaard J."/>
        </authorList>
    </citation>
    <scope>NUCLEOTIDE SEQUENCE [LARGE SCALE GENOMIC DNA]</scope>
</reference>
<evidence type="ECO:0000313" key="2">
    <source>
        <dbReference type="EMBL" id="KFM63322.1"/>
    </source>
</evidence>
<keyword evidence="1" id="KW-0812">Transmembrane</keyword>
<keyword evidence="1" id="KW-1133">Transmembrane helix</keyword>